<keyword evidence="3" id="KW-0998">Cell outer membrane</keyword>
<dbReference type="InterPro" id="IPR050330">
    <property type="entry name" value="Bact_OuterMem_StrucFunc"/>
</dbReference>
<dbReference type="InterPro" id="IPR006665">
    <property type="entry name" value="OmpA-like"/>
</dbReference>
<proteinExistence type="predicted"/>
<dbReference type="InterPro" id="IPR006664">
    <property type="entry name" value="OMP_bac"/>
</dbReference>
<protein>
    <submittedName>
        <fullName evidence="7">WD40-like Beta Propeller Repeat</fullName>
    </submittedName>
</protein>
<accession>A0A1G9W671</accession>
<dbReference type="PRINTS" id="PR01021">
    <property type="entry name" value="OMPADOMAIN"/>
</dbReference>
<dbReference type="SUPFAM" id="SSF82171">
    <property type="entry name" value="DPP6 N-terminal domain-like"/>
    <property type="match status" value="1"/>
</dbReference>
<evidence type="ECO:0000256" key="1">
    <source>
        <dbReference type="ARBA" id="ARBA00004442"/>
    </source>
</evidence>
<evidence type="ECO:0000256" key="2">
    <source>
        <dbReference type="ARBA" id="ARBA00023136"/>
    </source>
</evidence>
<reference evidence="7 8" key="1">
    <citation type="submission" date="2016-10" db="EMBL/GenBank/DDBJ databases">
        <authorList>
            <person name="de Groot N.N."/>
        </authorList>
    </citation>
    <scope>NUCLEOTIDE SEQUENCE [LARGE SCALE GENOMIC DNA]</scope>
    <source>
        <strain evidence="7 8">DSM 21668</strain>
    </source>
</reference>
<keyword evidence="8" id="KW-1185">Reference proteome</keyword>
<dbReference type="PROSITE" id="PS51123">
    <property type="entry name" value="OMPA_2"/>
    <property type="match status" value="1"/>
</dbReference>
<feature type="compositionally biased region" description="Basic and acidic residues" evidence="5">
    <location>
        <begin position="387"/>
        <end position="402"/>
    </location>
</feature>
<dbReference type="Proteomes" id="UP000198901">
    <property type="component" value="Unassembled WGS sequence"/>
</dbReference>
<dbReference type="PANTHER" id="PTHR30329:SF21">
    <property type="entry name" value="LIPOPROTEIN YIAD-RELATED"/>
    <property type="match status" value="1"/>
</dbReference>
<evidence type="ECO:0000256" key="4">
    <source>
        <dbReference type="PROSITE-ProRule" id="PRU00473"/>
    </source>
</evidence>
<evidence type="ECO:0000259" key="6">
    <source>
        <dbReference type="PROSITE" id="PS51123"/>
    </source>
</evidence>
<dbReference type="GO" id="GO:0009279">
    <property type="term" value="C:cell outer membrane"/>
    <property type="evidence" value="ECO:0007669"/>
    <property type="project" value="UniProtKB-SubCell"/>
</dbReference>
<dbReference type="InterPro" id="IPR011659">
    <property type="entry name" value="WD40"/>
</dbReference>
<dbReference type="Gene3D" id="2.120.10.30">
    <property type="entry name" value="TolB, C-terminal domain"/>
    <property type="match status" value="1"/>
</dbReference>
<dbReference type="Pfam" id="PF00691">
    <property type="entry name" value="OmpA"/>
    <property type="match status" value="1"/>
</dbReference>
<evidence type="ECO:0000313" key="8">
    <source>
        <dbReference type="Proteomes" id="UP000198901"/>
    </source>
</evidence>
<dbReference type="SUPFAM" id="SSF103088">
    <property type="entry name" value="OmpA-like"/>
    <property type="match status" value="1"/>
</dbReference>
<sequence length="402" mass="44565">MRRRNPFKRHRMPGIFPGLWCLFFWGTTYAQLPNSSAQELAPVFSPKGDTLFFVRDGHPQNKGLQDAWFSVRGHDGRWSEALPLPLNTRFDDAVVALTAEGLYLANQSTGRRSRPGLSLSRYRNGQWQKPEAIDLPGLSTASGHIGFHVVSNSLLLVAMPAAGREDDDLFLVPKTTSRAEPIPLGLNSDGNDFAPFWREPYLYFASDRGGNADLYRARRLSDDWSEWGDPEPLAGINTPGFEAYPAFHPTEGWLCFVRAEEGRDADLVVATETMLFKEKPIEVPATTGLAVSRTGTIYFPFNSAELVPTALDQLRRLAAHAQQEAPRIIQVVGFADAVGEAGSNKTLSMRRAEAIRAFLLEKGIPDSVIRLSAEGKEKAVVPSDSPETDRQPDRKAEIQFLK</sequence>
<dbReference type="InterPro" id="IPR011042">
    <property type="entry name" value="6-blade_b-propeller_TolB-like"/>
</dbReference>
<feature type="region of interest" description="Disordered" evidence="5">
    <location>
        <begin position="375"/>
        <end position="402"/>
    </location>
</feature>
<dbReference type="InterPro" id="IPR036737">
    <property type="entry name" value="OmpA-like_sf"/>
</dbReference>
<feature type="domain" description="OmpA-like" evidence="6">
    <location>
        <begin position="286"/>
        <end position="402"/>
    </location>
</feature>
<dbReference type="OrthoDB" id="9809364at2"/>
<name>A0A1G9W671_9BACT</name>
<dbReference type="Pfam" id="PF07676">
    <property type="entry name" value="PD40"/>
    <property type="match status" value="2"/>
</dbReference>
<dbReference type="STRING" id="563176.SAMN04488090_4259"/>
<dbReference type="AlphaFoldDB" id="A0A1G9W671"/>
<gene>
    <name evidence="7" type="ORF">SAMN04488090_4259</name>
</gene>
<dbReference type="CDD" id="cd07185">
    <property type="entry name" value="OmpA_C-like"/>
    <property type="match status" value="1"/>
</dbReference>
<dbReference type="Gene3D" id="3.30.1330.60">
    <property type="entry name" value="OmpA-like domain"/>
    <property type="match status" value="1"/>
</dbReference>
<dbReference type="PANTHER" id="PTHR30329">
    <property type="entry name" value="STATOR ELEMENT OF FLAGELLAR MOTOR COMPLEX"/>
    <property type="match status" value="1"/>
</dbReference>
<evidence type="ECO:0000256" key="3">
    <source>
        <dbReference type="ARBA" id="ARBA00023237"/>
    </source>
</evidence>
<organism evidence="7 8">
    <name type="scientific">Siphonobacter aquaeclarae</name>
    <dbReference type="NCBI Taxonomy" id="563176"/>
    <lineage>
        <taxon>Bacteria</taxon>
        <taxon>Pseudomonadati</taxon>
        <taxon>Bacteroidota</taxon>
        <taxon>Cytophagia</taxon>
        <taxon>Cytophagales</taxon>
        <taxon>Cytophagaceae</taxon>
        <taxon>Siphonobacter</taxon>
    </lineage>
</organism>
<comment type="subcellular location">
    <subcellularLocation>
        <location evidence="1">Cell outer membrane</location>
    </subcellularLocation>
</comment>
<evidence type="ECO:0000256" key="5">
    <source>
        <dbReference type="SAM" id="MobiDB-lite"/>
    </source>
</evidence>
<dbReference type="EMBL" id="FNGS01000009">
    <property type="protein sequence ID" value="SDM79803.1"/>
    <property type="molecule type" value="Genomic_DNA"/>
</dbReference>
<keyword evidence="2 4" id="KW-0472">Membrane</keyword>
<evidence type="ECO:0000313" key="7">
    <source>
        <dbReference type="EMBL" id="SDM79803.1"/>
    </source>
</evidence>